<comment type="caution">
    <text evidence="1">The sequence shown here is derived from an EMBL/GenBank/DDBJ whole genome shotgun (WGS) entry which is preliminary data.</text>
</comment>
<name>A0A2P5DA16_PARAD</name>
<keyword evidence="2" id="KW-1185">Reference proteome</keyword>
<sequence>MNASMSCTINKENKHKWAIIIPTVEYWVRVNGVSPVVLADPSLGLLPTSYNPGELRGVRVFAAFYFFSSDLKISFLRAIHYIFMSILEKEILYIPQLPLRT</sequence>
<protein>
    <submittedName>
        <fullName evidence="1">Uncharacterized protein</fullName>
    </submittedName>
</protein>
<evidence type="ECO:0000313" key="1">
    <source>
        <dbReference type="EMBL" id="PON70129.1"/>
    </source>
</evidence>
<dbReference type="AlphaFoldDB" id="A0A2P5DA16"/>
<organism evidence="1 2">
    <name type="scientific">Parasponia andersonii</name>
    <name type="common">Sponia andersonii</name>
    <dbReference type="NCBI Taxonomy" id="3476"/>
    <lineage>
        <taxon>Eukaryota</taxon>
        <taxon>Viridiplantae</taxon>
        <taxon>Streptophyta</taxon>
        <taxon>Embryophyta</taxon>
        <taxon>Tracheophyta</taxon>
        <taxon>Spermatophyta</taxon>
        <taxon>Magnoliopsida</taxon>
        <taxon>eudicotyledons</taxon>
        <taxon>Gunneridae</taxon>
        <taxon>Pentapetalae</taxon>
        <taxon>rosids</taxon>
        <taxon>fabids</taxon>
        <taxon>Rosales</taxon>
        <taxon>Cannabaceae</taxon>
        <taxon>Parasponia</taxon>
    </lineage>
</organism>
<dbReference type="Proteomes" id="UP000237105">
    <property type="component" value="Unassembled WGS sequence"/>
</dbReference>
<dbReference type="EMBL" id="JXTB01000052">
    <property type="protein sequence ID" value="PON70129.1"/>
    <property type="molecule type" value="Genomic_DNA"/>
</dbReference>
<evidence type="ECO:0000313" key="2">
    <source>
        <dbReference type="Proteomes" id="UP000237105"/>
    </source>
</evidence>
<proteinExistence type="predicted"/>
<accession>A0A2P5DA16</accession>
<reference evidence="2" key="1">
    <citation type="submission" date="2016-06" db="EMBL/GenBank/DDBJ databases">
        <title>Parallel loss of symbiosis genes in relatives of nitrogen-fixing non-legume Parasponia.</title>
        <authorList>
            <person name="Van Velzen R."/>
            <person name="Holmer R."/>
            <person name="Bu F."/>
            <person name="Rutten L."/>
            <person name="Van Zeijl A."/>
            <person name="Liu W."/>
            <person name="Santuari L."/>
            <person name="Cao Q."/>
            <person name="Sharma T."/>
            <person name="Shen D."/>
            <person name="Roswanjaya Y."/>
            <person name="Wardhani T."/>
            <person name="Kalhor M.S."/>
            <person name="Jansen J."/>
            <person name="Van den Hoogen J."/>
            <person name="Gungor B."/>
            <person name="Hartog M."/>
            <person name="Hontelez J."/>
            <person name="Verver J."/>
            <person name="Yang W.-C."/>
            <person name="Schijlen E."/>
            <person name="Repin R."/>
            <person name="Schilthuizen M."/>
            <person name="Schranz E."/>
            <person name="Heidstra R."/>
            <person name="Miyata K."/>
            <person name="Fedorova E."/>
            <person name="Kohlen W."/>
            <person name="Bisseling T."/>
            <person name="Smit S."/>
            <person name="Geurts R."/>
        </authorList>
    </citation>
    <scope>NUCLEOTIDE SEQUENCE [LARGE SCALE GENOMIC DNA]</scope>
    <source>
        <strain evidence="2">cv. WU1-14</strain>
    </source>
</reference>
<gene>
    <name evidence="1" type="ORF">PanWU01x14_083040</name>
</gene>